<reference evidence="1" key="2">
    <citation type="journal article" date="2021" name="Microbiome">
        <title>Successional dynamics and alternative stable states in a saline activated sludge microbial community over 9 years.</title>
        <authorList>
            <person name="Wang Y."/>
            <person name="Ye J."/>
            <person name="Ju F."/>
            <person name="Liu L."/>
            <person name="Boyd J.A."/>
            <person name="Deng Y."/>
            <person name="Parks D.H."/>
            <person name="Jiang X."/>
            <person name="Yin X."/>
            <person name="Woodcroft B.J."/>
            <person name="Tyson G.W."/>
            <person name="Hugenholtz P."/>
            <person name="Polz M.F."/>
            <person name="Zhang T."/>
        </authorList>
    </citation>
    <scope>NUCLEOTIDE SEQUENCE</scope>
    <source>
        <strain evidence="1">HKST-UBA02</strain>
    </source>
</reference>
<dbReference type="AlphaFoldDB" id="A0A955LWR6"/>
<name>A0A955LWR6_UNCKA</name>
<proteinExistence type="predicted"/>
<organism evidence="1 2">
    <name type="scientific">candidate division WWE3 bacterium</name>
    <dbReference type="NCBI Taxonomy" id="2053526"/>
    <lineage>
        <taxon>Bacteria</taxon>
        <taxon>Katanobacteria</taxon>
    </lineage>
</organism>
<accession>A0A955LWR6</accession>
<evidence type="ECO:0000313" key="2">
    <source>
        <dbReference type="Proteomes" id="UP000699691"/>
    </source>
</evidence>
<reference evidence="1" key="1">
    <citation type="submission" date="2020-04" db="EMBL/GenBank/DDBJ databases">
        <authorList>
            <person name="Zhang T."/>
        </authorList>
    </citation>
    <scope>NUCLEOTIDE SEQUENCE</scope>
    <source>
        <strain evidence="1">HKST-UBA02</strain>
    </source>
</reference>
<dbReference type="EMBL" id="JAGQKY010000210">
    <property type="protein sequence ID" value="MCA9397955.1"/>
    <property type="molecule type" value="Genomic_DNA"/>
</dbReference>
<gene>
    <name evidence="1" type="ORF">KC573_03930</name>
</gene>
<comment type="caution">
    <text evidence="1">The sequence shown here is derived from an EMBL/GenBank/DDBJ whole genome shotgun (WGS) entry which is preliminary data.</text>
</comment>
<feature type="non-terminal residue" evidence="1">
    <location>
        <position position="184"/>
    </location>
</feature>
<protein>
    <submittedName>
        <fullName evidence="1">Uncharacterized protein</fullName>
    </submittedName>
</protein>
<dbReference type="Proteomes" id="UP000699691">
    <property type="component" value="Unassembled WGS sequence"/>
</dbReference>
<evidence type="ECO:0000313" key="1">
    <source>
        <dbReference type="EMBL" id="MCA9397955.1"/>
    </source>
</evidence>
<sequence length="184" mass="20308">MEELSAQTIIHICKRINGIGASTAGHIASDFDGNLDEFISSSSERLEKITKSNGNTLLTQEQVNDILSFNNALPSGKSAIEVNVFLISVEFLEKQFVTLGEMNLDSLDINPFIVKALDFTNSKQIIEFNCFQSITRSVVTSWGMTVEKILKVSGAEDFKENKFGSLQGNKPDITKVVDGVKHYI</sequence>